<comment type="similarity">
    <text evidence="1">Belongs to the carbon-nitrogen hydrolase superfamily. NIT1/NIT2 family.</text>
</comment>
<dbReference type="Gene3D" id="3.60.110.10">
    <property type="entry name" value="Carbon-nitrogen hydrolase"/>
    <property type="match status" value="1"/>
</dbReference>
<dbReference type="AlphaFoldDB" id="A0A1H5GW14"/>
<dbReference type="InterPro" id="IPR036526">
    <property type="entry name" value="C-N_Hydrolase_sf"/>
</dbReference>
<dbReference type="CDD" id="cd07583">
    <property type="entry name" value="nitrilase_5"/>
    <property type="match status" value="1"/>
</dbReference>
<name>A0A1H5GW14_9MICO</name>
<gene>
    <name evidence="4" type="ORF">SAMN04488554_1778</name>
</gene>
<dbReference type="InterPro" id="IPR001110">
    <property type="entry name" value="UPF0012_CS"/>
</dbReference>
<feature type="region of interest" description="Disordered" evidence="2">
    <location>
        <begin position="1"/>
        <end position="32"/>
    </location>
</feature>
<dbReference type="PROSITE" id="PS50263">
    <property type="entry name" value="CN_HYDROLASE"/>
    <property type="match status" value="1"/>
</dbReference>
<dbReference type="InterPro" id="IPR003010">
    <property type="entry name" value="C-N_Hydrolase"/>
</dbReference>
<organism evidence="4 5">
    <name type="scientific">Ruania alba</name>
    <dbReference type="NCBI Taxonomy" id="648782"/>
    <lineage>
        <taxon>Bacteria</taxon>
        <taxon>Bacillati</taxon>
        <taxon>Actinomycetota</taxon>
        <taxon>Actinomycetes</taxon>
        <taxon>Micrococcales</taxon>
        <taxon>Ruaniaceae</taxon>
        <taxon>Ruania</taxon>
    </lineage>
</organism>
<evidence type="ECO:0000313" key="4">
    <source>
        <dbReference type="EMBL" id="SEE19923.1"/>
    </source>
</evidence>
<sequence length="295" mass="32055">MSARSPHGGTAKDEVCRSEAPQGTDQTTRMTSTTRIGLVQIASPDEESPEARRERVHDMIADLPDCDLIVLPELWAPGYFAFDHYRDRAELLDGPTITGLAEIARQRETYVHAGSVIEEGDGGLLRNTTVLLDPAGQIAASYSKIHVFGYQSAEAQLLEPGTSVSVTDSPVGRTAATTCYDLRFPGLWQRISDLGATAAIVPAAWPHARLRHWQLFTSVRAVEHQLFVIACNAAGTQAGTQLGGHSRVVDPWGEVLLELDEAEQVAVCEITPSHVADVRHEFPVLADRLPNYAAL</sequence>
<dbReference type="PANTHER" id="PTHR23088">
    <property type="entry name" value="NITRILASE-RELATED"/>
    <property type="match status" value="1"/>
</dbReference>
<evidence type="ECO:0000256" key="1">
    <source>
        <dbReference type="ARBA" id="ARBA00010613"/>
    </source>
</evidence>
<dbReference type="STRING" id="648782.SAMN04488554_1778"/>
<feature type="domain" description="CN hydrolase" evidence="3">
    <location>
        <begin position="34"/>
        <end position="272"/>
    </location>
</feature>
<dbReference type="EMBL" id="FNTX01000001">
    <property type="protein sequence ID" value="SEE19923.1"/>
    <property type="molecule type" value="Genomic_DNA"/>
</dbReference>
<keyword evidence="4" id="KW-0378">Hydrolase</keyword>
<accession>A0A1H5GW14</accession>
<protein>
    <submittedName>
        <fullName evidence="4">Carbon-nitrogen hydrolase</fullName>
    </submittedName>
</protein>
<proteinExistence type="inferred from homology"/>
<dbReference type="PANTHER" id="PTHR23088:SF27">
    <property type="entry name" value="DEAMINATED GLUTATHIONE AMIDASE"/>
    <property type="match status" value="1"/>
</dbReference>
<keyword evidence="5" id="KW-1185">Reference proteome</keyword>
<evidence type="ECO:0000259" key="3">
    <source>
        <dbReference type="PROSITE" id="PS50263"/>
    </source>
</evidence>
<evidence type="ECO:0000313" key="5">
    <source>
        <dbReference type="Proteomes" id="UP000199220"/>
    </source>
</evidence>
<evidence type="ECO:0000256" key="2">
    <source>
        <dbReference type="SAM" id="MobiDB-lite"/>
    </source>
</evidence>
<dbReference type="Pfam" id="PF00795">
    <property type="entry name" value="CN_hydrolase"/>
    <property type="match status" value="1"/>
</dbReference>
<reference evidence="5" key="1">
    <citation type="submission" date="2016-10" db="EMBL/GenBank/DDBJ databases">
        <authorList>
            <person name="Varghese N."/>
            <person name="Submissions S."/>
        </authorList>
    </citation>
    <scope>NUCLEOTIDE SEQUENCE [LARGE SCALE GENOMIC DNA]</scope>
    <source>
        <strain evidence="5">DSM 21368</strain>
    </source>
</reference>
<dbReference type="GO" id="GO:0016787">
    <property type="term" value="F:hydrolase activity"/>
    <property type="evidence" value="ECO:0007669"/>
    <property type="project" value="UniProtKB-KW"/>
</dbReference>
<dbReference type="PROSITE" id="PS01227">
    <property type="entry name" value="UPF0012"/>
    <property type="match status" value="1"/>
</dbReference>
<dbReference type="Proteomes" id="UP000199220">
    <property type="component" value="Unassembled WGS sequence"/>
</dbReference>
<dbReference type="SUPFAM" id="SSF56317">
    <property type="entry name" value="Carbon-nitrogen hydrolase"/>
    <property type="match status" value="1"/>
</dbReference>